<dbReference type="AlphaFoldDB" id="A0A0A1UDC7"/>
<name>A0A0A1UDC7_ENTIV</name>
<protein>
    <submittedName>
        <fullName evidence="4">Ras GTPase activating protein, putative</fullName>
    </submittedName>
</protein>
<dbReference type="VEuPathDB" id="AmoebaDB:EIN_132180"/>
<dbReference type="InterPro" id="IPR039360">
    <property type="entry name" value="Ras_GTPase"/>
</dbReference>
<evidence type="ECO:0000259" key="3">
    <source>
        <dbReference type="PROSITE" id="PS50018"/>
    </source>
</evidence>
<dbReference type="InterPro" id="IPR036865">
    <property type="entry name" value="CRAL-TRIO_dom_sf"/>
</dbReference>
<feature type="compositionally biased region" description="Polar residues" evidence="2">
    <location>
        <begin position="402"/>
        <end position="411"/>
    </location>
</feature>
<proteinExistence type="predicted"/>
<dbReference type="PANTHER" id="PTHR10194">
    <property type="entry name" value="RAS GTPASE-ACTIVATING PROTEINS"/>
    <property type="match status" value="1"/>
</dbReference>
<reference evidence="4 5" key="1">
    <citation type="submission" date="2012-10" db="EMBL/GenBank/DDBJ databases">
        <authorList>
            <person name="Zafar N."/>
            <person name="Inman J."/>
            <person name="Hall N."/>
            <person name="Lorenzi H."/>
            <person name="Caler E."/>
        </authorList>
    </citation>
    <scope>NUCLEOTIDE SEQUENCE [LARGE SCALE GENOMIC DNA]</scope>
    <source>
        <strain evidence="4 5">IP1</strain>
    </source>
</reference>
<dbReference type="OrthoDB" id="1562946at2759"/>
<sequence>MSQEQTIVYEKSDIVGVHIHYESVVNELMFHLPLTIYVGNVLPPELQDPFVKIITELLITFGKVVPCTSLMIDEEFKVSTSEGTLFRSNTFCSRVMTYYARISCRSFLRQTLKNVINEINSIPTLFELDSIKNPNLTPTMITKNFELLQAYTTKFIRSIENNISSLPMPIFEIFKKLFEMSKKHYPDSTLLPYTMVGGFLFLRVICPAITTPESSGIETEVPITSPCRRNLILITKILQNIANNISTFKEDYLKVTISFTTQMSTKINQLIEKMCTKAVDLPPQPFPQNSIDSIDRNNLFELHSILLKAASQQKEPPKDLQVKSPREDIKKLAIIGKVDTPSSQIKADGNRRTTSWLAAKPTHIEKESTIDKTTPRLMDRPSKSTSSGSPITPTIITPVASPGNSPTTSESIDCCPFNEMNTTNPLSHSTPSSTNGSINNTNGHSTAQRPSPSAFFFQRQSSEKNFDRVTDIAAMADSTNPYVPTSPRGTNRTSGWTRTSVTRRSPPQFNALCQKNVTKQKDDEKDVKDIKDTKEKKPVHIPSQYEMYTMVKKICIVLGPSPLFMPKKLGQRINIDVEKDEFIGFIGSVVEKLKLERAVYIEKAQDGSSVVYVILLTLMSIFEADEKVKDAFDSHWGEISLKIIEGLVKYTLLFDLTGVTNNLKETFLKCVVDRKSVFTAEQRKNVKRVILFHANKKVKKVINTVQKMFETKAIKKLLLIDTCVELENILGVSNVFLPESSVSFDRRVFVVIKINKKQKSQTRILRFSLAWLCNVDQTTNQLINTIDLDAIERVELKTSEAKMSIEFKIDETKEKRLYQFSSVALMEKALYELYAIFLIRKRRDSSFFTYTVKKCVVDLAHPLNFAKSVFKKDCQLSITLKTIMIVEMMGIRDIEIASLIKVEYNEDKKVVIVWKDVGCEEEVLEFERFEHCDDFINIVNDLMAQYNSPKV</sequence>
<gene>
    <name evidence="4" type="ORF">EIN_132180</name>
</gene>
<dbReference type="Gene3D" id="1.10.506.10">
    <property type="entry name" value="GTPase Activation - p120gap, domain 1"/>
    <property type="match status" value="2"/>
</dbReference>
<dbReference type="EMBL" id="KB206244">
    <property type="protein sequence ID" value="ELP94349.1"/>
    <property type="molecule type" value="Genomic_DNA"/>
</dbReference>
<dbReference type="InterPro" id="IPR001936">
    <property type="entry name" value="RasGAP_dom"/>
</dbReference>
<feature type="domain" description="Ras-GAP" evidence="3">
    <location>
        <begin position="46"/>
        <end position="243"/>
    </location>
</feature>
<dbReference type="PANTHER" id="PTHR10194:SF151">
    <property type="entry name" value="NEUROFIBROMIN-A"/>
    <property type="match status" value="1"/>
</dbReference>
<feature type="compositionally biased region" description="Basic and acidic residues" evidence="2">
    <location>
        <begin position="363"/>
        <end position="382"/>
    </location>
</feature>
<dbReference type="RefSeq" id="XP_004261120.1">
    <property type="nucleotide sequence ID" value="XM_004261072.1"/>
</dbReference>
<feature type="region of interest" description="Disordered" evidence="2">
    <location>
        <begin position="363"/>
        <end position="451"/>
    </location>
</feature>
<dbReference type="GO" id="GO:0005096">
    <property type="term" value="F:GTPase activator activity"/>
    <property type="evidence" value="ECO:0007669"/>
    <property type="project" value="UniProtKB-KW"/>
</dbReference>
<keyword evidence="5" id="KW-1185">Reference proteome</keyword>
<organism evidence="4 5">
    <name type="scientific">Entamoeba invadens IP1</name>
    <dbReference type="NCBI Taxonomy" id="370355"/>
    <lineage>
        <taxon>Eukaryota</taxon>
        <taxon>Amoebozoa</taxon>
        <taxon>Evosea</taxon>
        <taxon>Archamoebae</taxon>
        <taxon>Mastigamoebida</taxon>
        <taxon>Entamoebidae</taxon>
        <taxon>Entamoeba</taxon>
    </lineage>
</organism>
<dbReference type="SUPFAM" id="SSF48350">
    <property type="entry name" value="GTPase activation domain, GAP"/>
    <property type="match status" value="1"/>
</dbReference>
<dbReference type="InterPro" id="IPR008936">
    <property type="entry name" value="Rho_GTPase_activation_prot"/>
</dbReference>
<dbReference type="KEGG" id="eiv:EIN_132180"/>
<feature type="compositionally biased region" description="Low complexity" evidence="2">
    <location>
        <begin position="429"/>
        <end position="446"/>
    </location>
</feature>
<evidence type="ECO:0000313" key="5">
    <source>
        <dbReference type="Proteomes" id="UP000014680"/>
    </source>
</evidence>
<dbReference type="SMART" id="SM00323">
    <property type="entry name" value="RasGAP"/>
    <property type="match status" value="1"/>
</dbReference>
<dbReference type="OMA" id="TIMIVEM"/>
<feature type="region of interest" description="Disordered" evidence="2">
    <location>
        <begin position="478"/>
        <end position="503"/>
    </location>
</feature>
<keyword evidence="1" id="KW-0343">GTPase activation</keyword>
<evidence type="ECO:0000313" key="4">
    <source>
        <dbReference type="EMBL" id="ELP94349.1"/>
    </source>
</evidence>
<accession>A0A0A1UDC7</accession>
<evidence type="ECO:0000256" key="2">
    <source>
        <dbReference type="SAM" id="MobiDB-lite"/>
    </source>
</evidence>
<feature type="compositionally biased region" description="Low complexity" evidence="2">
    <location>
        <begin position="383"/>
        <end position="398"/>
    </location>
</feature>
<dbReference type="Proteomes" id="UP000014680">
    <property type="component" value="Unassembled WGS sequence"/>
</dbReference>
<dbReference type="Pfam" id="PF00616">
    <property type="entry name" value="RasGAP"/>
    <property type="match status" value="1"/>
</dbReference>
<feature type="compositionally biased region" description="Polar residues" evidence="2">
    <location>
        <begin position="419"/>
        <end position="428"/>
    </location>
</feature>
<dbReference type="GeneID" id="14893336"/>
<evidence type="ECO:0000256" key="1">
    <source>
        <dbReference type="ARBA" id="ARBA00022468"/>
    </source>
</evidence>
<dbReference type="Gene3D" id="3.40.525.10">
    <property type="entry name" value="CRAL-TRIO lipid binding domain"/>
    <property type="match status" value="1"/>
</dbReference>
<dbReference type="PROSITE" id="PS50018">
    <property type="entry name" value="RAS_GTPASE_ACTIV_2"/>
    <property type="match status" value="1"/>
</dbReference>